<name>A0A415D4W0_9FIRM</name>
<organism evidence="1 2">
    <name type="scientific">[Ruminococcus] lactaris</name>
    <dbReference type="NCBI Taxonomy" id="46228"/>
    <lineage>
        <taxon>Bacteria</taxon>
        <taxon>Bacillati</taxon>
        <taxon>Bacillota</taxon>
        <taxon>Clostridia</taxon>
        <taxon>Lachnospirales</taxon>
        <taxon>Lachnospiraceae</taxon>
        <taxon>Mediterraneibacter</taxon>
    </lineage>
</organism>
<reference evidence="1 2" key="1">
    <citation type="submission" date="2018-08" db="EMBL/GenBank/DDBJ databases">
        <title>A genome reference for cultivated species of the human gut microbiota.</title>
        <authorList>
            <person name="Zou Y."/>
            <person name="Xue W."/>
            <person name="Luo G."/>
        </authorList>
    </citation>
    <scope>NUCLEOTIDE SEQUENCE [LARGE SCALE GENOMIC DNA]</scope>
    <source>
        <strain evidence="1 2">AM09-9</strain>
    </source>
</reference>
<sequence length="75" mass="8909">MTEEERKKYYKVITQNWLAFNEFLKHGDFSDDIECEMSEVIHKIYESNGKTSFAKSICLAILDEIERLCKEKRGK</sequence>
<dbReference type="EMBL" id="QRMI01000018">
    <property type="protein sequence ID" value="RHJ61157.1"/>
    <property type="molecule type" value="Genomic_DNA"/>
</dbReference>
<accession>A0A415D4W0</accession>
<protein>
    <submittedName>
        <fullName evidence="1">Uncharacterized protein</fullName>
    </submittedName>
</protein>
<dbReference type="RefSeq" id="WP_118279144.1">
    <property type="nucleotide sequence ID" value="NZ_JAQDJO010000017.1"/>
</dbReference>
<dbReference type="AlphaFoldDB" id="A0A415D4W0"/>
<dbReference type="Proteomes" id="UP000285832">
    <property type="component" value="Unassembled WGS sequence"/>
</dbReference>
<evidence type="ECO:0000313" key="2">
    <source>
        <dbReference type="Proteomes" id="UP000285832"/>
    </source>
</evidence>
<evidence type="ECO:0000313" key="1">
    <source>
        <dbReference type="EMBL" id="RHJ61157.1"/>
    </source>
</evidence>
<proteinExistence type="predicted"/>
<comment type="caution">
    <text evidence="1">The sequence shown here is derived from an EMBL/GenBank/DDBJ whole genome shotgun (WGS) entry which is preliminary data.</text>
</comment>
<gene>
    <name evidence="1" type="ORF">DW116_08265</name>
</gene>